<protein>
    <submittedName>
        <fullName evidence="3">DNA-binding protein</fullName>
    </submittedName>
</protein>
<gene>
    <name evidence="3" type="ORF">TUM20286_32480</name>
</gene>
<dbReference type="Gene3D" id="3.30.65.10">
    <property type="entry name" value="Bacterial Topoisomerase I, domain 1"/>
    <property type="match status" value="1"/>
</dbReference>
<reference evidence="3 4" key="1">
    <citation type="submission" date="2021-12" db="EMBL/GenBank/DDBJ databases">
        <title>Characterization of novel class B3 metallo-beta-lactamase from novel Pseudomonas species.</title>
        <authorList>
            <person name="Yamada K."/>
            <person name="Aoki K."/>
            <person name="Ishii Y."/>
        </authorList>
    </citation>
    <scope>NUCLEOTIDE SEQUENCE [LARGE SCALE GENOMIC DNA]</scope>
    <source>
        <strain evidence="3 4">TUM20286</strain>
    </source>
</reference>
<dbReference type="SUPFAM" id="SSF57783">
    <property type="entry name" value="Zinc beta-ribbon"/>
    <property type="match status" value="1"/>
</dbReference>
<dbReference type="InterPro" id="IPR011528">
    <property type="entry name" value="NERD"/>
</dbReference>
<accession>A0ABQ4W215</accession>
<keyword evidence="1" id="KW-0812">Transmembrane</keyword>
<name>A0ABQ4W215_9PSED</name>
<comment type="caution">
    <text evidence="3">The sequence shown here is derived from an EMBL/GenBank/DDBJ whole genome shotgun (WGS) entry which is preliminary data.</text>
</comment>
<dbReference type="Proteomes" id="UP001054892">
    <property type="component" value="Unassembled WGS sequence"/>
</dbReference>
<proteinExistence type="predicted"/>
<dbReference type="Pfam" id="PF08378">
    <property type="entry name" value="NERD"/>
    <property type="match status" value="1"/>
</dbReference>
<keyword evidence="4" id="KW-1185">Reference proteome</keyword>
<evidence type="ECO:0000259" key="2">
    <source>
        <dbReference type="PROSITE" id="PS50965"/>
    </source>
</evidence>
<evidence type="ECO:0000313" key="3">
    <source>
        <dbReference type="EMBL" id="GJN53496.1"/>
    </source>
</evidence>
<sequence>MSEMDFTPLIAQAWFTFAWFIPLMILIGLLKSPLGKGYIGECLVRLFAHWQLDRQTYQRLHNVTLATLDGTTQIDHVFLSRYGIFVLETKNMSGWIFGSEQQAQWTQKLYKHSYKFQNPLRQNYKHLKALEATLGIAPEHLHSVITFVGGSTFKTAMPANVTEGIGFIRYIKSFQQPVFSDAQVATLVRALQTGRRAPTLATHREHVQNLQRRNDPSAERQCPKCGNALVIRTVKSGVNAGKQFWGCSTFPKCRTLKSLK</sequence>
<keyword evidence="1" id="KW-1133">Transmembrane helix</keyword>
<evidence type="ECO:0000256" key="1">
    <source>
        <dbReference type="SAM" id="Phobius"/>
    </source>
</evidence>
<dbReference type="EMBL" id="BQKM01000007">
    <property type="protein sequence ID" value="GJN53496.1"/>
    <property type="molecule type" value="Genomic_DNA"/>
</dbReference>
<organism evidence="3 4">
    <name type="scientific">Pseudomonas tohonis</name>
    <dbReference type="NCBI Taxonomy" id="2725477"/>
    <lineage>
        <taxon>Bacteria</taxon>
        <taxon>Pseudomonadati</taxon>
        <taxon>Pseudomonadota</taxon>
        <taxon>Gammaproteobacteria</taxon>
        <taxon>Pseudomonadales</taxon>
        <taxon>Pseudomonadaceae</taxon>
        <taxon>Pseudomonas</taxon>
    </lineage>
</organism>
<feature type="transmembrane region" description="Helical" evidence="1">
    <location>
        <begin position="12"/>
        <end position="30"/>
    </location>
</feature>
<feature type="domain" description="NERD" evidence="2">
    <location>
        <begin position="36"/>
        <end position="153"/>
    </location>
</feature>
<dbReference type="Pfam" id="PF01396">
    <property type="entry name" value="Zn_ribbon_Top1"/>
    <property type="match status" value="1"/>
</dbReference>
<dbReference type="InterPro" id="IPR013498">
    <property type="entry name" value="Topo_IA_Znf"/>
</dbReference>
<keyword evidence="3" id="KW-0238">DNA-binding</keyword>
<dbReference type="GO" id="GO:0003677">
    <property type="term" value="F:DNA binding"/>
    <property type="evidence" value="ECO:0007669"/>
    <property type="project" value="UniProtKB-KW"/>
</dbReference>
<keyword evidence="1" id="KW-0472">Membrane</keyword>
<dbReference type="PROSITE" id="PS50965">
    <property type="entry name" value="NERD"/>
    <property type="match status" value="1"/>
</dbReference>
<evidence type="ECO:0000313" key="4">
    <source>
        <dbReference type="Proteomes" id="UP001054892"/>
    </source>
</evidence>